<dbReference type="Pfam" id="PF00749">
    <property type="entry name" value="tRNA-synt_1c"/>
    <property type="match status" value="1"/>
</dbReference>
<dbReference type="PANTHER" id="PTHR43311:SF1">
    <property type="entry name" value="GLUTAMYL-Q TRNA(ASP) SYNTHETASE"/>
    <property type="match status" value="1"/>
</dbReference>
<dbReference type="GO" id="GO:0006424">
    <property type="term" value="P:glutamyl-tRNA aminoacylation"/>
    <property type="evidence" value="ECO:0007669"/>
    <property type="project" value="TreeGrafter"/>
</dbReference>
<evidence type="ECO:0000259" key="8">
    <source>
        <dbReference type="Pfam" id="PF00749"/>
    </source>
</evidence>
<dbReference type="EMBL" id="CP043538">
    <property type="protein sequence ID" value="QGY05127.1"/>
    <property type="molecule type" value="Genomic_DNA"/>
</dbReference>
<dbReference type="AlphaFoldDB" id="A0A6B9FRS7"/>
<evidence type="ECO:0000256" key="1">
    <source>
        <dbReference type="ARBA" id="ARBA00022598"/>
    </source>
</evidence>
<evidence type="ECO:0000313" key="9">
    <source>
        <dbReference type="EMBL" id="QGY05127.1"/>
    </source>
</evidence>
<keyword evidence="1 7" id="KW-0436">Ligase</keyword>
<evidence type="ECO:0000256" key="6">
    <source>
        <dbReference type="ARBA" id="ARBA00023146"/>
    </source>
</evidence>
<sequence>MDRRLQGLPALGRGSCLLAARHRLPARGAALPAPSRGVTGIRVNPGPPVLRFAPSPNGRLHLGHAYSALLNADLARRMGGVCRLRIEDIDPQRSKPAFVDGIIADLSWLGLTYPEPVRHQSCHMAAYRIALDSLIDRGLAYPCFCSRGDIRAQVDSTGTTRCDPDGIPLYPGICRALDAAAVAGRIARGDPHTWRLDMGSALRSICTPLGYSAFDEAGERRVAADPARWGDAVIARRDVPTSYHLAVVHDDAVEGITHVVRGSDLEAATDLHVLLQALLDLPVPLYRHHPLLRDAAGAKLAKSRGSATLADLRQAGSTPQAIRARLGFG</sequence>
<evidence type="ECO:0000256" key="2">
    <source>
        <dbReference type="ARBA" id="ARBA00022723"/>
    </source>
</evidence>
<dbReference type="GO" id="GO:0005829">
    <property type="term" value="C:cytosol"/>
    <property type="evidence" value="ECO:0007669"/>
    <property type="project" value="TreeGrafter"/>
</dbReference>
<dbReference type="PANTHER" id="PTHR43311">
    <property type="entry name" value="GLUTAMATE--TRNA LIGASE"/>
    <property type="match status" value="1"/>
</dbReference>
<dbReference type="EC" id="6.1.1.-" evidence="9"/>
<evidence type="ECO:0000256" key="7">
    <source>
        <dbReference type="RuleBase" id="RU363037"/>
    </source>
</evidence>
<organism evidence="9 10">
    <name type="scientific">Methylobacterium mesophilicum SR1.6/6</name>
    <dbReference type="NCBI Taxonomy" id="908290"/>
    <lineage>
        <taxon>Bacteria</taxon>
        <taxon>Pseudomonadati</taxon>
        <taxon>Pseudomonadota</taxon>
        <taxon>Alphaproteobacteria</taxon>
        <taxon>Hyphomicrobiales</taxon>
        <taxon>Methylobacteriaceae</taxon>
        <taxon>Methylobacterium</taxon>
    </lineage>
</organism>
<comment type="similarity">
    <text evidence="7">Belongs to the class-I aminoacyl-tRNA synthetase family.</text>
</comment>
<evidence type="ECO:0000256" key="3">
    <source>
        <dbReference type="ARBA" id="ARBA00022741"/>
    </source>
</evidence>
<gene>
    <name evidence="9" type="ORF">MMSR116_26930</name>
</gene>
<feature type="domain" description="Glutamyl/glutaminyl-tRNA synthetase class Ib catalytic" evidence="8">
    <location>
        <begin position="50"/>
        <end position="323"/>
    </location>
</feature>
<keyword evidence="6 7" id="KW-0030">Aminoacyl-tRNA synthetase</keyword>
<dbReference type="Proteomes" id="UP000012488">
    <property type="component" value="Chromosome"/>
</dbReference>
<dbReference type="OrthoDB" id="9807503at2"/>
<name>A0A6B9FRS7_9HYPH</name>
<proteinExistence type="inferred from homology"/>
<dbReference type="Gene3D" id="3.40.50.620">
    <property type="entry name" value="HUPs"/>
    <property type="match status" value="1"/>
</dbReference>
<dbReference type="PROSITE" id="PS00178">
    <property type="entry name" value="AA_TRNA_LIGASE_I"/>
    <property type="match status" value="1"/>
</dbReference>
<reference evidence="9 10" key="1">
    <citation type="journal article" date="2012" name="Genet. Mol. Biol.">
        <title>Analysis of 16S rRNA and mxaF genes revealing insights into Methylobacterium niche-specific plant association.</title>
        <authorList>
            <person name="Dourado M.N."/>
            <person name="Andreote F.D."/>
            <person name="Dini-Andreote F."/>
            <person name="Conti R."/>
            <person name="Araujo J.M."/>
            <person name="Araujo W.L."/>
        </authorList>
    </citation>
    <scope>NUCLEOTIDE SEQUENCE [LARGE SCALE GENOMIC DNA]</scope>
    <source>
        <strain evidence="9 10">SR1.6/6</strain>
    </source>
</reference>
<keyword evidence="3 7" id="KW-0547">Nucleotide-binding</keyword>
<evidence type="ECO:0000313" key="10">
    <source>
        <dbReference type="Proteomes" id="UP000012488"/>
    </source>
</evidence>
<accession>A0A6B9FRS7</accession>
<dbReference type="InterPro" id="IPR014729">
    <property type="entry name" value="Rossmann-like_a/b/a_fold"/>
</dbReference>
<keyword evidence="4" id="KW-0862">Zinc</keyword>
<dbReference type="SUPFAM" id="SSF52374">
    <property type="entry name" value="Nucleotidylyl transferase"/>
    <property type="match status" value="1"/>
</dbReference>
<protein>
    <submittedName>
        <fullName evidence="9">tRNA glutamyl-Q(34) synthetase GluQRS</fullName>
        <ecNumber evidence="9">6.1.1.-</ecNumber>
    </submittedName>
</protein>
<evidence type="ECO:0000256" key="4">
    <source>
        <dbReference type="ARBA" id="ARBA00022833"/>
    </source>
</evidence>
<keyword evidence="2" id="KW-0479">Metal-binding</keyword>
<dbReference type="InterPro" id="IPR020058">
    <property type="entry name" value="Glu/Gln-tRNA-synth_Ib_cat-dom"/>
</dbReference>
<dbReference type="PRINTS" id="PR00987">
    <property type="entry name" value="TRNASYNTHGLU"/>
</dbReference>
<dbReference type="GO" id="GO:0005524">
    <property type="term" value="F:ATP binding"/>
    <property type="evidence" value="ECO:0007669"/>
    <property type="project" value="UniProtKB-KW"/>
</dbReference>
<dbReference type="NCBIfam" id="NF004315">
    <property type="entry name" value="PRK05710.1-4"/>
    <property type="match status" value="1"/>
</dbReference>
<keyword evidence="5 7" id="KW-0067">ATP-binding</keyword>
<evidence type="ECO:0000256" key="5">
    <source>
        <dbReference type="ARBA" id="ARBA00022840"/>
    </source>
</evidence>
<reference evidence="9 10" key="2">
    <citation type="journal article" date="2013" name="Genome Announc.">
        <title>Draft Genome Sequence of Methylobacterium mesophilicum Strain SR1.6/6, Isolated from Citrus sinensis.</title>
        <authorList>
            <person name="Marinho Almeida D."/>
            <person name="Dini-Andreote F."/>
            <person name="Camargo Neves A.A."/>
            <person name="Juca Ramos R.T."/>
            <person name="Andreote F.D."/>
            <person name="Carneiro A.R."/>
            <person name="Oliveira de Souza Lima A."/>
            <person name="Caracciolo Gomes de Sa P.H."/>
            <person name="Ribeiro Barbosa M.S."/>
            <person name="Araujo W.L."/>
            <person name="Silva A."/>
        </authorList>
    </citation>
    <scope>NUCLEOTIDE SEQUENCE [LARGE SCALE GENOMIC DNA]</scope>
    <source>
        <strain evidence="9 10">SR1.6/6</strain>
    </source>
</reference>
<dbReference type="InterPro" id="IPR000924">
    <property type="entry name" value="Glu/Gln-tRNA-synth"/>
</dbReference>
<keyword evidence="7" id="KW-0648">Protein biosynthesis</keyword>
<dbReference type="GO" id="GO:0004818">
    <property type="term" value="F:glutamate-tRNA ligase activity"/>
    <property type="evidence" value="ECO:0007669"/>
    <property type="project" value="TreeGrafter"/>
</dbReference>
<dbReference type="InterPro" id="IPR049940">
    <property type="entry name" value="GluQ/Sye"/>
</dbReference>
<dbReference type="InterPro" id="IPR001412">
    <property type="entry name" value="aa-tRNA-synth_I_CS"/>
</dbReference>
<dbReference type="KEGG" id="mmes:MMSR116_26930"/>